<dbReference type="CDD" id="cd00609">
    <property type="entry name" value="AAT_like"/>
    <property type="match status" value="1"/>
</dbReference>
<dbReference type="EC" id="2.6.1.-" evidence="7"/>
<dbReference type="InterPro" id="IPR000796">
    <property type="entry name" value="Asp_trans"/>
</dbReference>
<dbReference type="GO" id="GO:0033585">
    <property type="term" value="P:L-phenylalanine biosynthetic process from chorismate via phenylpyruvate"/>
    <property type="evidence" value="ECO:0007669"/>
    <property type="project" value="TreeGrafter"/>
</dbReference>
<dbReference type="InterPro" id="IPR004838">
    <property type="entry name" value="NHTrfase_class1_PyrdxlP-BS"/>
</dbReference>
<dbReference type="PANTHER" id="PTHR11879:SF22">
    <property type="entry name" value="ASPARTATE AMINOTRANSFERASE, MITOCHONDRIAL"/>
    <property type="match status" value="1"/>
</dbReference>
<dbReference type="GO" id="GO:0004838">
    <property type="term" value="F:L-tyrosine-2-oxoglutarate transaminase activity"/>
    <property type="evidence" value="ECO:0007669"/>
    <property type="project" value="TreeGrafter"/>
</dbReference>
<gene>
    <name evidence="9" type="primary">aspC_2</name>
    <name evidence="9" type="ORF">NCTC13294_01572</name>
</gene>
<dbReference type="InterPro" id="IPR015421">
    <property type="entry name" value="PyrdxlP-dep_Trfase_major"/>
</dbReference>
<reference evidence="9 10" key="1">
    <citation type="submission" date="2018-06" db="EMBL/GenBank/DDBJ databases">
        <authorList>
            <consortium name="Pathogen Informatics"/>
            <person name="Doyle S."/>
        </authorList>
    </citation>
    <scope>NUCLEOTIDE SEQUENCE [LARGE SCALE GENOMIC DNA]</scope>
    <source>
        <strain evidence="9 10">NCTC13294</strain>
    </source>
</reference>
<dbReference type="Gene3D" id="3.90.1150.10">
    <property type="entry name" value="Aspartate Aminotransferase, domain 1"/>
    <property type="match status" value="1"/>
</dbReference>
<keyword evidence="5 7" id="KW-0808">Transferase</keyword>
<dbReference type="PRINTS" id="PR00799">
    <property type="entry name" value="TRANSAMINASE"/>
</dbReference>
<evidence type="ECO:0000256" key="7">
    <source>
        <dbReference type="RuleBase" id="RU000481"/>
    </source>
</evidence>
<dbReference type="EMBL" id="UFUW01000001">
    <property type="protein sequence ID" value="SUX23633.1"/>
    <property type="molecule type" value="Genomic_DNA"/>
</dbReference>
<comment type="subunit">
    <text evidence="3">Homodimer.</text>
</comment>
<accession>A0A381E9W1</accession>
<dbReference type="GO" id="GO:0042802">
    <property type="term" value="F:identical protein binding"/>
    <property type="evidence" value="ECO:0007669"/>
    <property type="project" value="TreeGrafter"/>
</dbReference>
<sequence>MFEHIEKLPDDPILKLSKLCRDDPRPEKIDVGVGIFQDTTGETPVMRAVKVAEQRIWQRQTTKKYVGVNGNDDYNQCMAELILGSGYDTNRVRQNQAVAGTGALRIVAEVLRQIAAGKQFWTPDPTWGNHHAIFGACGFAAKTYPYYDREKSIVNRDAFLAALEKMGPDDIVLLHGCCHNPSGADLTPADWDKVADIAAKRGFLPVIDLAYLGFGEGIEPDAYGVRKLASSLETLFIAASCSKNFGLYRERVGVVLTIAKDARTADALRSYLATASRAMVSMPPDHGAAVVAEILSDSALRADWEKELNEVSAYIRLRRQQLADALTKTCGGDWRFITDSHRGMFTLLPLGKERVERLRNDYAVYMVGEGRINIAGMKSEAEVARLAEAVKAVL</sequence>
<dbReference type="NCBIfam" id="NF006719">
    <property type="entry name" value="PRK09257.1"/>
    <property type="match status" value="1"/>
</dbReference>
<organism evidence="9 10">
    <name type="scientific">Cardiobacterium valvarum</name>
    <dbReference type="NCBI Taxonomy" id="194702"/>
    <lineage>
        <taxon>Bacteria</taxon>
        <taxon>Pseudomonadati</taxon>
        <taxon>Pseudomonadota</taxon>
        <taxon>Gammaproteobacteria</taxon>
        <taxon>Cardiobacteriales</taxon>
        <taxon>Cardiobacteriaceae</taxon>
        <taxon>Cardiobacterium</taxon>
    </lineage>
</organism>
<dbReference type="Gene3D" id="3.40.640.10">
    <property type="entry name" value="Type I PLP-dependent aspartate aminotransferase-like (Major domain)"/>
    <property type="match status" value="1"/>
</dbReference>
<evidence type="ECO:0000256" key="6">
    <source>
        <dbReference type="ARBA" id="ARBA00022898"/>
    </source>
</evidence>
<dbReference type="RefSeq" id="WP_115611815.1">
    <property type="nucleotide sequence ID" value="NZ_JBHLZC010000002.1"/>
</dbReference>
<evidence type="ECO:0000256" key="3">
    <source>
        <dbReference type="ARBA" id="ARBA00011738"/>
    </source>
</evidence>
<evidence type="ECO:0000256" key="1">
    <source>
        <dbReference type="ARBA" id="ARBA00001933"/>
    </source>
</evidence>
<evidence type="ECO:0000256" key="4">
    <source>
        <dbReference type="ARBA" id="ARBA00022576"/>
    </source>
</evidence>
<evidence type="ECO:0000256" key="5">
    <source>
        <dbReference type="ARBA" id="ARBA00022679"/>
    </source>
</evidence>
<dbReference type="AlphaFoldDB" id="A0A381E9W1"/>
<dbReference type="PANTHER" id="PTHR11879">
    <property type="entry name" value="ASPARTATE AMINOTRANSFERASE"/>
    <property type="match status" value="1"/>
</dbReference>
<evidence type="ECO:0000313" key="10">
    <source>
        <dbReference type="Proteomes" id="UP000254572"/>
    </source>
</evidence>
<feature type="domain" description="Aminotransferase class I/classII large" evidence="8">
    <location>
        <begin position="27"/>
        <end position="389"/>
    </location>
</feature>
<name>A0A381E9W1_9GAMM</name>
<comment type="similarity">
    <text evidence="2 7">Belongs to the class-I pyridoxal-phosphate-dependent aminotransferase family.</text>
</comment>
<evidence type="ECO:0000256" key="2">
    <source>
        <dbReference type="ARBA" id="ARBA00007441"/>
    </source>
</evidence>
<dbReference type="InterPro" id="IPR015422">
    <property type="entry name" value="PyrdxlP-dep_Trfase_small"/>
</dbReference>
<dbReference type="GO" id="GO:0004069">
    <property type="term" value="F:L-aspartate:2-oxoglutarate aminotransferase activity"/>
    <property type="evidence" value="ECO:0007669"/>
    <property type="project" value="TreeGrafter"/>
</dbReference>
<evidence type="ECO:0000259" key="8">
    <source>
        <dbReference type="Pfam" id="PF00155"/>
    </source>
</evidence>
<evidence type="ECO:0000313" key="9">
    <source>
        <dbReference type="EMBL" id="SUX23633.1"/>
    </source>
</evidence>
<keyword evidence="6" id="KW-0663">Pyridoxal phosphate</keyword>
<dbReference type="GO" id="GO:0005829">
    <property type="term" value="C:cytosol"/>
    <property type="evidence" value="ECO:0007669"/>
    <property type="project" value="TreeGrafter"/>
</dbReference>
<dbReference type="OrthoDB" id="9766445at2"/>
<dbReference type="PROSITE" id="PS00105">
    <property type="entry name" value="AA_TRANSFER_CLASS_1"/>
    <property type="match status" value="1"/>
</dbReference>
<dbReference type="Proteomes" id="UP000254572">
    <property type="component" value="Unassembled WGS sequence"/>
</dbReference>
<dbReference type="InterPro" id="IPR015424">
    <property type="entry name" value="PyrdxlP-dep_Trfase"/>
</dbReference>
<dbReference type="Pfam" id="PF00155">
    <property type="entry name" value="Aminotran_1_2"/>
    <property type="match status" value="1"/>
</dbReference>
<dbReference type="InterPro" id="IPR004839">
    <property type="entry name" value="Aminotransferase_I/II_large"/>
</dbReference>
<dbReference type="SUPFAM" id="SSF53383">
    <property type="entry name" value="PLP-dependent transferases"/>
    <property type="match status" value="1"/>
</dbReference>
<comment type="cofactor">
    <cofactor evidence="1 7">
        <name>pyridoxal 5'-phosphate</name>
        <dbReference type="ChEBI" id="CHEBI:597326"/>
    </cofactor>
</comment>
<keyword evidence="4 7" id="KW-0032">Aminotransferase</keyword>
<proteinExistence type="inferred from homology"/>
<protein>
    <recommendedName>
        <fullName evidence="7">Aminotransferase</fullName>
        <ecNumber evidence="7">2.6.1.-</ecNumber>
    </recommendedName>
</protein>
<dbReference type="GO" id="GO:0030170">
    <property type="term" value="F:pyridoxal phosphate binding"/>
    <property type="evidence" value="ECO:0007669"/>
    <property type="project" value="InterPro"/>
</dbReference>
<keyword evidence="10" id="KW-1185">Reference proteome</keyword>